<keyword evidence="1" id="KW-0732">Signal</keyword>
<reference evidence="3" key="1">
    <citation type="journal article" date="2019" name="Int. J. Syst. Evol. Microbiol.">
        <title>The Global Catalogue of Microorganisms (GCM) 10K type strain sequencing project: providing services to taxonomists for standard genome sequencing and annotation.</title>
        <authorList>
            <consortium name="The Broad Institute Genomics Platform"/>
            <consortium name="The Broad Institute Genome Sequencing Center for Infectious Disease"/>
            <person name="Wu L."/>
            <person name="Ma J."/>
        </authorList>
    </citation>
    <scope>NUCLEOTIDE SEQUENCE [LARGE SCALE GENOMIC DNA]</scope>
    <source>
        <strain evidence="3">JCM 17498</strain>
    </source>
</reference>
<keyword evidence="3" id="KW-1185">Reference proteome</keyword>
<evidence type="ECO:0000256" key="1">
    <source>
        <dbReference type="SAM" id="SignalP"/>
    </source>
</evidence>
<feature type="chain" id="PRO_5047439983" description="UrcA family protein" evidence="1">
    <location>
        <begin position="25"/>
        <end position="108"/>
    </location>
</feature>
<evidence type="ECO:0000313" key="2">
    <source>
        <dbReference type="EMBL" id="GAA3715274.1"/>
    </source>
</evidence>
<dbReference type="EMBL" id="BAABBF010000005">
    <property type="protein sequence ID" value="GAA3715274.1"/>
    <property type="molecule type" value="Genomic_DNA"/>
</dbReference>
<gene>
    <name evidence="2" type="ORF">GCM10022268_24890</name>
</gene>
<evidence type="ECO:0000313" key="3">
    <source>
        <dbReference type="Proteomes" id="UP001500523"/>
    </source>
</evidence>
<accession>A0ABP7E9A1</accession>
<proteinExistence type="predicted"/>
<sequence length="108" mass="11573">MKIIQNVATAAVLAICALSPVAAAAQTRVPVTARIETADLNLSDPAGRASLHRRLTAAARHACGQDKARWHELADAQRCYREMMADGTRKIAAIVGGRTVQLASIDRR</sequence>
<dbReference type="NCBIfam" id="TIGR04433">
    <property type="entry name" value="UrcA_uranyl"/>
    <property type="match status" value="1"/>
</dbReference>
<protein>
    <recommendedName>
        <fullName evidence="4">UrcA family protein</fullName>
    </recommendedName>
</protein>
<dbReference type="RefSeq" id="WP_344693725.1">
    <property type="nucleotide sequence ID" value="NZ_BAABBF010000005.1"/>
</dbReference>
<dbReference type="Proteomes" id="UP001500523">
    <property type="component" value="Unassembled WGS sequence"/>
</dbReference>
<dbReference type="InterPro" id="IPR030972">
    <property type="entry name" value="UrcA_uranyl"/>
</dbReference>
<name>A0ABP7E9A1_9SPHN</name>
<feature type="signal peptide" evidence="1">
    <location>
        <begin position="1"/>
        <end position="24"/>
    </location>
</feature>
<evidence type="ECO:0008006" key="4">
    <source>
        <dbReference type="Google" id="ProtNLM"/>
    </source>
</evidence>
<organism evidence="2 3">
    <name type="scientific">Sphingomonas cynarae</name>
    <dbReference type="NCBI Taxonomy" id="930197"/>
    <lineage>
        <taxon>Bacteria</taxon>
        <taxon>Pseudomonadati</taxon>
        <taxon>Pseudomonadota</taxon>
        <taxon>Alphaproteobacteria</taxon>
        <taxon>Sphingomonadales</taxon>
        <taxon>Sphingomonadaceae</taxon>
        <taxon>Sphingomonas</taxon>
    </lineage>
</organism>
<comment type="caution">
    <text evidence="2">The sequence shown here is derived from an EMBL/GenBank/DDBJ whole genome shotgun (WGS) entry which is preliminary data.</text>
</comment>